<dbReference type="FunFam" id="3.40.50.12780:FF:000003">
    <property type="entry name" value="Long-chain-fatty-acid--CoA ligase FadD"/>
    <property type="match status" value="1"/>
</dbReference>
<dbReference type="Pfam" id="PF00501">
    <property type="entry name" value="AMP-binding"/>
    <property type="match status" value="1"/>
</dbReference>
<dbReference type="OrthoDB" id="10253115at2759"/>
<dbReference type="GO" id="GO:0006631">
    <property type="term" value="P:fatty acid metabolic process"/>
    <property type="evidence" value="ECO:0007669"/>
    <property type="project" value="TreeGrafter"/>
</dbReference>
<evidence type="ECO:0000259" key="3">
    <source>
        <dbReference type="Pfam" id="PF00501"/>
    </source>
</evidence>
<comment type="similarity">
    <text evidence="2">Belongs to the ATP-dependent AMP-binding enzyme family.</text>
</comment>
<organism evidence="5 6">
    <name type="scientific">Hymenoscyphus fraxineus</name>
    <dbReference type="NCBI Taxonomy" id="746836"/>
    <lineage>
        <taxon>Eukaryota</taxon>
        <taxon>Fungi</taxon>
        <taxon>Dikarya</taxon>
        <taxon>Ascomycota</taxon>
        <taxon>Pezizomycotina</taxon>
        <taxon>Leotiomycetes</taxon>
        <taxon>Helotiales</taxon>
        <taxon>Helotiaceae</taxon>
        <taxon>Hymenoscyphus</taxon>
    </lineage>
</organism>
<name>A0A9N9KSR0_9HELO</name>
<dbReference type="AlphaFoldDB" id="A0A9N9KSR0"/>
<protein>
    <submittedName>
        <fullName evidence="5">Uncharacterized protein</fullName>
    </submittedName>
</protein>
<evidence type="ECO:0000256" key="2">
    <source>
        <dbReference type="ARBA" id="ARBA00006432"/>
    </source>
</evidence>
<dbReference type="SUPFAM" id="SSF56801">
    <property type="entry name" value="Acetyl-CoA synthetase-like"/>
    <property type="match status" value="1"/>
</dbReference>
<dbReference type="InterPro" id="IPR025110">
    <property type="entry name" value="AMP-bd_C"/>
</dbReference>
<proteinExistence type="inferred from homology"/>
<dbReference type="PROSITE" id="PS00455">
    <property type="entry name" value="AMP_BINDING"/>
    <property type="match status" value="1"/>
</dbReference>
<dbReference type="Gene3D" id="3.40.50.12780">
    <property type="entry name" value="N-terminal domain of ligase-like"/>
    <property type="match status" value="1"/>
</dbReference>
<dbReference type="InterPro" id="IPR045851">
    <property type="entry name" value="AMP-bd_C_sf"/>
</dbReference>
<comment type="pathway">
    <text evidence="1">Siderophore biosynthesis.</text>
</comment>
<dbReference type="PANTHER" id="PTHR43201">
    <property type="entry name" value="ACYL-COA SYNTHETASE"/>
    <property type="match status" value="1"/>
</dbReference>
<dbReference type="Gene3D" id="3.30.300.30">
    <property type="match status" value="1"/>
</dbReference>
<reference evidence="5" key="1">
    <citation type="submission" date="2021-07" db="EMBL/GenBank/DDBJ databases">
        <authorList>
            <person name="Durling M."/>
        </authorList>
    </citation>
    <scope>NUCLEOTIDE SEQUENCE</scope>
</reference>
<sequence>MEFTIDLPKNYQPPSLLQGPLFPPLQYKTLGQLLDDQALERGENECIICPTLGTRWTYNTLRDESLHVAQGLLAYGIKAGDRVGILAGNCAEYVAVFFATGYIGAILVVLNNTYTKQEAKYALEHAGCKILFTVPKFGRVSLRGLLNELGPRPYESGRSKSLMNVIMLRHTLGGFLTYAHVKKEGKRFGPDPLMRARVAVYPDDTCNLQFTSGSTGNPKAAMLTHLGSNLINNATSIGSRLDFTEDDILCCPPPLFHCFGLVLGVLAVITHGAKIVIPSETFDPKAVLHALSEENCTALHGVPTMFEEVLNLPRPDGWSCDNLRTGIIAGAPVPRPLMRRLLSELNMTEFTSSYGLTEASPTCFNAFTSDTIDTRLTTVGRLLPHLKAKIINREGSIVPQGSRGELCIAGYSLQKGYWNNSEKTNEGMKRDENGVLWLHTGDEASFNEDGYCTITGRFKDIIIRGGENIYPVEIEVRLCEHPSVARAVVVGIPDQKYGEVVAAFLQHTDAPSSSKETPSDEEIRDWTRQVLGRHKAPVYVFWFGQEGAPVEVPQTGSGKVKKPDLRVLGVKIVRERAGSTIKAKL</sequence>
<dbReference type="Proteomes" id="UP000696280">
    <property type="component" value="Unassembled WGS sequence"/>
</dbReference>
<gene>
    <name evidence="5" type="ORF">HYFRA_00000739</name>
</gene>
<evidence type="ECO:0000313" key="5">
    <source>
        <dbReference type="EMBL" id="CAG8952003.1"/>
    </source>
</evidence>
<dbReference type="InterPro" id="IPR042099">
    <property type="entry name" value="ANL_N_sf"/>
</dbReference>
<accession>A0A9N9KSR0</accession>
<dbReference type="GO" id="GO:0031956">
    <property type="term" value="F:medium-chain fatty acid-CoA ligase activity"/>
    <property type="evidence" value="ECO:0007669"/>
    <property type="project" value="TreeGrafter"/>
</dbReference>
<comment type="caution">
    <text evidence="5">The sequence shown here is derived from an EMBL/GenBank/DDBJ whole genome shotgun (WGS) entry which is preliminary data.</text>
</comment>
<keyword evidence="6" id="KW-1185">Reference proteome</keyword>
<feature type="domain" description="AMP-binding enzyme C-terminal" evidence="4">
    <location>
        <begin position="473"/>
        <end position="559"/>
    </location>
</feature>
<evidence type="ECO:0000256" key="1">
    <source>
        <dbReference type="ARBA" id="ARBA00004924"/>
    </source>
</evidence>
<dbReference type="PANTHER" id="PTHR43201:SF6">
    <property type="entry name" value="ACYL COA SYNTHETASE (EUROFUNG)"/>
    <property type="match status" value="1"/>
</dbReference>
<dbReference type="Pfam" id="PF13193">
    <property type="entry name" value="AMP-binding_C"/>
    <property type="match status" value="1"/>
</dbReference>
<feature type="domain" description="AMP-dependent synthetase/ligase" evidence="3">
    <location>
        <begin position="35"/>
        <end position="418"/>
    </location>
</feature>
<evidence type="ECO:0000313" key="6">
    <source>
        <dbReference type="Proteomes" id="UP000696280"/>
    </source>
</evidence>
<dbReference type="InterPro" id="IPR000873">
    <property type="entry name" value="AMP-dep_synth/lig_dom"/>
</dbReference>
<dbReference type="InterPro" id="IPR020845">
    <property type="entry name" value="AMP-binding_CS"/>
</dbReference>
<evidence type="ECO:0000259" key="4">
    <source>
        <dbReference type="Pfam" id="PF13193"/>
    </source>
</evidence>
<dbReference type="EMBL" id="CAJVRL010000045">
    <property type="protein sequence ID" value="CAG8952003.1"/>
    <property type="molecule type" value="Genomic_DNA"/>
</dbReference>